<reference evidence="2 3" key="1">
    <citation type="submission" date="2022-06" db="EMBL/GenBank/DDBJ databases">
        <title>Rhizosaccharibacter gen. nov. sp. nov. KSS12, endophytic bacteria isolated from sugarcane.</title>
        <authorList>
            <person name="Pitiwittayakul N."/>
        </authorList>
    </citation>
    <scope>NUCLEOTIDE SEQUENCE [LARGE SCALE GENOMIC DNA]</scope>
    <source>
        <strain evidence="2 3">KSS12</strain>
    </source>
</reference>
<evidence type="ECO:0000256" key="1">
    <source>
        <dbReference type="SAM" id="MobiDB-lite"/>
    </source>
</evidence>
<protein>
    <submittedName>
        <fullName evidence="2">DUF1178 family protein</fullName>
    </submittedName>
</protein>
<gene>
    <name evidence="2" type="ORF">NFI88_07460</name>
</gene>
<comment type="caution">
    <text evidence="2">The sequence shown here is derived from an EMBL/GenBank/DDBJ whole genome shotgun (WGS) entry which is preliminary data.</text>
</comment>
<dbReference type="Proteomes" id="UP001524547">
    <property type="component" value="Unassembled WGS sequence"/>
</dbReference>
<organism evidence="2 3">
    <name type="scientific">Rhizosaccharibacter radicis</name>
    <dbReference type="NCBI Taxonomy" id="2782605"/>
    <lineage>
        <taxon>Bacteria</taxon>
        <taxon>Pseudomonadati</taxon>
        <taxon>Pseudomonadota</taxon>
        <taxon>Alphaproteobacteria</taxon>
        <taxon>Acetobacterales</taxon>
        <taxon>Acetobacteraceae</taxon>
        <taxon>Rhizosaccharibacter</taxon>
    </lineage>
</organism>
<evidence type="ECO:0000313" key="3">
    <source>
        <dbReference type="Proteomes" id="UP001524547"/>
    </source>
</evidence>
<keyword evidence="3" id="KW-1185">Reference proteome</keyword>
<dbReference type="PIRSF" id="PIRSF032131">
    <property type="entry name" value="UCP032131"/>
    <property type="match status" value="1"/>
</dbReference>
<dbReference type="RefSeq" id="WP_422919423.1">
    <property type="nucleotide sequence ID" value="NZ_JAMZEJ010000004.1"/>
</dbReference>
<name>A0ABT1VWG4_9PROT</name>
<dbReference type="InterPro" id="IPR009562">
    <property type="entry name" value="DUF1178"/>
</dbReference>
<accession>A0ABT1VWG4</accession>
<evidence type="ECO:0000313" key="2">
    <source>
        <dbReference type="EMBL" id="MCQ8240679.1"/>
    </source>
</evidence>
<dbReference type="EMBL" id="JAMZEJ010000004">
    <property type="protein sequence ID" value="MCQ8240679.1"/>
    <property type="molecule type" value="Genomic_DNA"/>
</dbReference>
<proteinExistence type="predicted"/>
<sequence>MILYRLRCAVGHEFEGWFRDSGSFEAQSARGLLSCPNCGTAEVVRALMAPAVRTRATVAEPPAASPAAPSPPALPDAVRATLQKVRAHVEATCEDMGDAFGREALRMHRGEAPRRGIYGSSTERERETLADEGVEVTMIPWLPRADG</sequence>
<dbReference type="Pfam" id="PF06676">
    <property type="entry name" value="DUF1178"/>
    <property type="match status" value="1"/>
</dbReference>
<feature type="region of interest" description="Disordered" evidence="1">
    <location>
        <begin position="56"/>
        <end position="75"/>
    </location>
</feature>